<evidence type="ECO:0000256" key="7">
    <source>
        <dbReference type="ARBA" id="ARBA00023239"/>
    </source>
</evidence>
<dbReference type="CDD" id="cd05246">
    <property type="entry name" value="dTDP_GD_SDR_e"/>
    <property type="match status" value="1"/>
</dbReference>
<evidence type="ECO:0000256" key="3">
    <source>
        <dbReference type="ARBA" id="ARBA00008178"/>
    </source>
</evidence>
<reference evidence="11" key="1">
    <citation type="submission" date="2016-10" db="EMBL/GenBank/DDBJ databases">
        <authorList>
            <person name="Varghese N."/>
            <person name="Submissions S."/>
        </authorList>
    </citation>
    <scope>NUCLEOTIDE SEQUENCE [LARGE SCALE GENOMIC DNA]</scope>
    <source>
        <strain evidence="11">CGMCC 1.10369</strain>
    </source>
</reference>
<evidence type="ECO:0000256" key="5">
    <source>
        <dbReference type="ARBA" id="ARBA00016977"/>
    </source>
</evidence>
<evidence type="ECO:0000313" key="10">
    <source>
        <dbReference type="EMBL" id="SDN22386.1"/>
    </source>
</evidence>
<dbReference type="RefSeq" id="WP_090839626.1">
    <property type="nucleotide sequence ID" value="NZ_FNIL01000001.1"/>
</dbReference>
<dbReference type="SUPFAM" id="SSF51735">
    <property type="entry name" value="NAD(P)-binding Rossmann-fold domains"/>
    <property type="match status" value="1"/>
</dbReference>
<dbReference type="GO" id="GO:0008460">
    <property type="term" value="F:dTDP-glucose 4,6-dehydratase activity"/>
    <property type="evidence" value="ECO:0007669"/>
    <property type="project" value="UniProtKB-EC"/>
</dbReference>
<comment type="catalytic activity">
    <reaction evidence="1 8">
        <text>dTDP-alpha-D-glucose = dTDP-4-dehydro-6-deoxy-alpha-D-glucose + H2O</text>
        <dbReference type="Rhea" id="RHEA:17221"/>
        <dbReference type="ChEBI" id="CHEBI:15377"/>
        <dbReference type="ChEBI" id="CHEBI:57477"/>
        <dbReference type="ChEBI" id="CHEBI:57649"/>
        <dbReference type="EC" id="4.2.1.46"/>
    </reaction>
</comment>
<dbReference type="Pfam" id="PF16363">
    <property type="entry name" value="GDP_Man_Dehyd"/>
    <property type="match status" value="1"/>
</dbReference>
<dbReference type="EMBL" id="FNIL01000001">
    <property type="protein sequence ID" value="SDN22386.1"/>
    <property type="molecule type" value="Genomic_DNA"/>
</dbReference>
<gene>
    <name evidence="10" type="ORF">SAMN04488053_101164</name>
</gene>
<dbReference type="Proteomes" id="UP000198778">
    <property type="component" value="Unassembled WGS sequence"/>
</dbReference>
<keyword evidence="11" id="KW-1185">Reference proteome</keyword>
<evidence type="ECO:0000256" key="4">
    <source>
        <dbReference type="ARBA" id="ARBA00011990"/>
    </source>
</evidence>
<protein>
    <recommendedName>
        <fullName evidence="5 8">dTDP-glucose 4,6-dehydratase</fullName>
        <ecNumber evidence="4 8">4.2.1.46</ecNumber>
    </recommendedName>
</protein>
<comment type="similarity">
    <text evidence="3 8">Belongs to the NAD(P)-dependent epimerase/dehydratase family. dTDP-glucose dehydratase subfamily.</text>
</comment>
<feature type="domain" description="NAD(P)-binding" evidence="9">
    <location>
        <begin position="4"/>
        <end position="297"/>
    </location>
</feature>
<dbReference type="InterPro" id="IPR005888">
    <property type="entry name" value="dTDP_Gluc_deHydtase"/>
</dbReference>
<dbReference type="InterPro" id="IPR016040">
    <property type="entry name" value="NAD(P)-bd_dom"/>
</dbReference>
<evidence type="ECO:0000256" key="2">
    <source>
        <dbReference type="ARBA" id="ARBA00001911"/>
    </source>
</evidence>
<dbReference type="STRING" id="745820.SAMN04488053_101164"/>
<dbReference type="OrthoDB" id="9811743at2"/>
<keyword evidence="6" id="KW-0520">NAD</keyword>
<name>A0A1G9ZP54_9BACI</name>
<dbReference type="AlphaFoldDB" id="A0A1G9ZP54"/>
<dbReference type="GO" id="GO:0009225">
    <property type="term" value="P:nucleotide-sugar metabolic process"/>
    <property type="evidence" value="ECO:0007669"/>
    <property type="project" value="InterPro"/>
</dbReference>
<evidence type="ECO:0000256" key="6">
    <source>
        <dbReference type="ARBA" id="ARBA00023027"/>
    </source>
</evidence>
<accession>A0A1G9ZP54</accession>
<organism evidence="10 11">
    <name type="scientific">Alkalicoccus daliensis</name>
    <dbReference type="NCBI Taxonomy" id="745820"/>
    <lineage>
        <taxon>Bacteria</taxon>
        <taxon>Bacillati</taxon>
        <taxon>Bacillota</taxon>
        <taxon>Bacilli</taxon>
        <taxon>Bacillales</taxon>
        <taxon>Bacillaceae</taxon>
        <taxon>Alkalicoccus</taxon>
    </lineage>
</organism>
<dbReference type="EC" id="4.2.1.46" evidence="4 8"/>
<dbReference type="PANTHER" id="PTHR43000">
    <property type="entry name" value="DTDP-D-GLUCOSE 4,6-DEHYDRATASE-RELATED"/>
    <property type="match status" value="1"/>
</dbReference>
<comment type="cofactor">
    <cofactor evidence="2 8">
        <name>NAD(+)</name>
        <dbReference type="ChEBI" id="CHEBI:57540"/>
    </cofactor>
</comment>
<evidence type="ECO:0000313" key="11">
    <source>
        <dbReference type="Proteomes" id="UP000198778"/>
    </source>
</evidence>
<proteinExistence type="inferred from homology"/>
<keyword evidence="7 8" id="KW-0456">Lyase</keyword>
<dbReference type="Gene3D" id="3.40.50.720">
    <property type="entry name" value="NAD(P)-binding Rossmann-like Domain"/>
    <property type="match status" value="1"/>
</dbReference>
<sequence length="323" mass="36734">MNVLVTGGAGFIGRHLVDMLEKEYLVVNVDKLTYAGDPEATASQKNFIKGDILDQKKMEEIIQHYHIDTIVHAAAESHVDRSIVHPLVFTDTNVKGTQVLLEAAKNCEVKTFVQVSTDEVYGSLGQKGLFYEDSPISPNSPYAASKASGDLITLAYGRTYGMKVMITRCSNNYGPYQFPEKLIPRLIGKALYDEHLPIYGDGLNIRDWLHVEDHCRAIKLVMEEGIDGEVYNIGCQSEKTNLEIAKSILMSLDKPQSLISYVSDRLGHDRRYAINADKIQRELGWQPLIDMESGLRSTIEWYKENKDWWEKKWYEGRRREAVK</sequence>
<dbReference type="Gene3D" id="3.90.25.10">
    <property type="entry name" value="UDP-galactose 4-epimerase, domain 1"/>
    <property type="match status" value="1"/>
</dbReference>
<evidence type="ECO:0000259" key="9">
    <source>
        <dbReference type="Pfam" id="PF16363"/>
    </source>
</evidence>
<dbReference type="InterPro" id="IPR036291">
    <property type="entry name" value="NAD(P)-bd_dom_sf"/>
</dbReference>
<evidence type="ECO:0000256" key="8">
    <source>
        <dbReference type="RuleBase" id="RU004473"/>
    </source>
</evidence>
<dbReference type="NCBIfam" id="TIGR01181">
    <property type="entry name" value="dTDP_gluc_dehyt"/>
    <property type="match status" value="1"/>
</dbReference>
<evidence type="ECO:0000256" key="1">
    <source>
        <dbReference type="ARBA" id="ARBA00001539"/>
    </source>
</evidence>